<dbReference type="AlphaFoldDB" id="A0A1F6ANQ5"/>
<dbReference type="InterPro" id="IPR022694">
    <property type="entry name" value="3-OHacyl-CoA_DH"/>
</dbReference>
<name>A0A1F6ANQ5_9BACT</name>
<dbReference type="GO" id="GO:0016616">
    <property type="term" value="F:oxidoreductase activity, acting on the CH-OH group of donors, NAD or NADP as acceptor"/>
    <property type="evidence" value="ECO:0007669"/>
    <property type="project" value="InterPro"/>
</dbReference>
<evidence type="ECO:0008006" key="7">
    <source>
        <dbReference type="Google" id="ProtNLM"/>
    </source>
</evidence>
<reference evidence="5 6" key="1">
    <citation type="journal article" date="2016" name="Nat. Commun.">
        <title>Thousands of microbial genomes shed light on interconnected biogeochemical processes in an aquifer system.</title>
        <authorList>
            <person name="Anantharaman K."/>
            <person name="Brown C.T."/>
            <person name="Hug L.A."/>
            <person name="Sharon I."/>
            <person name="Castelle C.J."/>
            <person name="Probst A.J."/>
            <person name="Thomas B.C."/>
            <person name="Singh A."/>
            <person name="Wilkins M.J."/>
            <person name="Karaoz U."/>
            <person name="Brodie E.L."/>
            <person name="Williams K.H."/>
            <person name="Hubbard S.S."/>
            <person name="Banfield J.F."/>
        </authorList>
    </citation>
    <scope>NUCLEOTIDE SEQUENCE [LARGE SCALE GENOMIC DNA]</scope>
</reference>
<evidence type="ECO:0000256" key="1">
    <source>
        <dbReference type="ARBA" id="ARBA00023002"/>
    </source>
</evidence>
<dbReference type="SUPFAM" id="SSF48179">
    <property type="entry name" value="6-phosphogluconate dehydrogenase C-terminal domain-like"/>
    <property type="match status" value="1"/>
</dbReference>
<protein>
    <recommendedName>
        <fullName evidence="7">3-hydroxyacyl-CoA dehydrogenase NAD binding domain-containing protein</fullName>
    </recommendedName>
</protein>
<dbReference type="InterPro" id="IPR006108">
    <property type="entry name" value="3HC_DH_C"/>
</dbReference>
<evidence type="ECO:0000313" key="5">
    <source>
        <dbReference type="EMBL" id="OGG26142.1"/>
    </source>
</evidence>
<evidence type="ECO:0000259" key="3">
    <source>
        <dbReference type="Pfam" id="PF00725"/>
    </source>
</evidence>
<dbReference type="GO" id="GO:0070403">
    <property type="term" value="F:NAD+ binding"/>
    <property type="evidence" value="ECO:0007669"/>
    <property type="project" value="InterPro"/>
</dbReference>
<dbReference type="InterPro" id="IPR008927">
    <property type="entry name" value="6-PGluconate_DH-like_C_sf"/>
</dbReference>
<dbReference type="Proteomes" id="UP000176609">
    <property type="component" value="Unassembled WGS sequence"/>
</dbReference>
<dbReference type="Gene3D" id="1.10.1040.10">
    <property type="entry name" value="N-(1-d-carboxylethyl)-l-norvaline Dehydrogenase, domain 2"/>
    <property type="match status" value="1"/>
</dbReference>
<dbReference type="PANTHER" id="PTHR48075:SF5">
    <property type="entry name" value="3-HYDROXYBUTYRYL-COA DEHYDROGENASE"/>
    <property type="match status" value="1"/>
</dbReference>
<gene>
    <name evidence="5" type="ORF">A2960_04070</name>
</gene>
<dbReference type="InterPro" id="IPR013328">
    <property type="entry name" value="6PGD_dom2"/>
</dbReference>
<keyword evidence="1" id="KW-0560">Oxidoreductase</keyword>
<dbReference type="PANTHER" id="PTHR48075">
    <property type="entry name" value="3-HYDROXYACYL-COA DEHYDROGENASE FAMILY PROTEIN"/>
    <property type="match status" value="1"/>
</dbReference>
<dbReference type="Gene3D" id="3.40.50.720">
    <property type="entry name" value="NAD(P)-binding Rossmann-like Domain"/>
    <property type="match status" value="1"/>
</dbReference>
<feature type="domain" description="3-hydroxyacyl-CoA dehydrogenase NAD binding" evidence="4">
    <location>
        <begin position="9"/>
        <end position="177"/>
    </location>
</feature>
<dbReference type="PIRSF" id="PIRSF000105">
    <property type="entry name" value="HCDH"/>
    <property type="match status" value="1"/>
</dbReference>
<dbReference type="EMBL" id="MFJR01000013">
    <property type="protein sequence ID" value="OGG26142.1"/>
    <property type="molecule type" value="Genomic_DNA"/>
</dbReference>
<feature type="domain" description="3-hydroxyacyl-CoA dehydrogenase C-terminal" evidence="3">
    <location>
        <begin position="180"/>
        <end position="247"/>
    </location>
</feature>
<dbReference type="Pfam" id="PF02737">
    <property type="entry name" value="3HCDH_N"/>
    <property type="match status" value="1"/>
</dbReference>
<accession>A0A1F6ANQ5</accession>
<feature type="site" description="Important for catalytic activity" evidence="2">
    <location>
        <position position="134"/>
    </location>
</feature>
<evidence type="ECO:0000313" key="6">
    <source>
        <dbReference type="Proteomes" id="UP000176609"/>
    </source>
</evidence>
<proteinExistence type="predicted"/>
<dbReference type="Pfam" id="PF00725">
    <property type="entry name" value="3HCDH"/>
    <property type="match status" value="1"/>
</dbReference>
<dbReference type="GO" id="GO:0006631">
    <property type="term" value="P:fatty acid metabolic process"/>
    <property type="evidence" value="ECO:0007669"/>
    <property type="project" value="InterPro"/>
</dbReference>
<dbReference type="InterPro" id="IPR006176">
    <property type="entry name" value="3-OHacyl-CoA_DH_NAD-bd"/>
</dbReference>
<sequence>MKKVLHISVGIVGSGQIAKGLIKLFLKKRIRPKIYVRRKERIPRLKKEFLDYQKRKFPKQIPLDITYVLRYSDLSHCDVIIEAISEDFQEKVNVYQKLKKHINKKTIVGTTTSSFSIGELAKKGHLEEQLIGLHFFNPPQAISFLEVIPADKFQKQLLAKLLLFLDQLGYEYEVVKDIPGFVANTILFSALLSAVDLVIRGGISEVTVDTIIKKSLKHPMGPFELLDFIGVDTADVIFRNLFSSEEKKLSSWVTYYRRKKKTSYVK</sequence>
<dbReference type="SUPFAM" id="SSF51735">
    <property type="entry name" value="NAD(P)-binding Rossmann-fold domains"/>
    <property type="match status" value="1"/>
</dbReference>
<dbReference type="InterPro" id="IPR036291">
    <property type="entry name" value="NAD(P)-bd_dom_sf"/>
</dbReference>
<comment type="caution">
    <text evidence="5">The sequence shown here is derived from an EMBL/GenBank/DDBJ whole genome shotgun (WGS) entry which is preliminary data.</text>
</comment>
<evidence type="ECO:0000256" key="2">
    <source>
        <dbReference type="PIRSR" id="PIRSR000105-1"/>
    </source>
</evidence>
<evidence type="ECO:0000259" key="4">
    <source>
        <dbReference type="Pfam" id="PF02737"/>
    </source>
</evidence>
<organism evidence="5 6">
    <name type="scientific">Candidatus Gottesmanbacteria bacterium RIFCSPLOWO2_01_FULL_39_12b</name>
    <dbReference type="NCBI Taxonomy" id="1798388"/>
    <lineage>
        <taxon>Bacteria</taxon>
        <taxon>Candidatus Gottesmaniibacteriota</taxon>
    </lineage>
</organism>